<name>A0AAD4W0M0_PRUDU</name>
<evidence type="ECO:0000313" key="1">
    <source>
        <dbReference type="EMBL" id="KAI5333732.1"/>
    </source>
</evidence>
<accession>A0AAD4W0M0</accession>
<dbReference type="PANTHER" id="PTHR48054">
    <property type="entry name" value="RECEPTOR KINASE-LIKE PROTEIN XA21"/>
    <property type="match status" value="1"/>
</dbReference>
<dbReference type="Pfam" id="PF00560">
    <property type="entry name" value="LRR_1"/>
    <property type="match status" value="1"/>
</dbReference>
<dbReference type="InterPro" id="IPR052592">
    <property type="entry name" value="LRR-RLK"/>
</dbReference>
<dbReference type="EMBL" id="JAJFAZ020000004">
    <property type="protein sequence ID" value="KAI5333732.1"/>
    <property type="molecule type" value="Genomic_DNA"/>
</dbReference>
<dbReference type="AlphaFoldDB" id="A0AAD4W0M0"/>
<reference evidence="1 2" key="1">
    <citation type="journal article" date="2022" name="G3 (Bethesda)">
        <title>Whole-genome sequence and methylome profiling of the almond [Prunus dulcis (Mill.) D.A. Webb] cultivar 'Nonpareil'.</title>
        <authorList>
            <person name="D'Amico-Willman K.M."/>
            <person name="Ouma W.Z."/>
            <person name="Meulia T."/>
            <person name="Sideli G.M."/>
            <person name="Gradziel T.M."/>
            <person name="Fresnedo-Ramirez J."/>
        </authorList>
    </citation>
    <scope>NUCLEOTIDE SEQUENCE [LARGE SCALE GENOMIC DNA]</scope>
    <source>
        <strain evidence="1">Clone GOH B32 T37-40</strain>
    </source>
</reference>
<organism evidence="1 2">
    <name type="scientific">Prunus dulcis</name>
    <name type="common">Almond</name>
    <name type="synonym">Amygdalus dulcis</name>
    <dbReference type="NCBI Taxonomy" id="3755"/>
    <lineage>
        <taxon>Eukaryota</taxon>
        <taxon>Viridiplantae</taxon>
        <taxon>Streptophyta</taxon>
        <taxon>Embryophyta</taxon>
        <taxon>Tracheophyta</taxon>
        <taxon>Spermatophyta</taxon>
        <taxon>Magnoliopsida</taxon>
        <taxon>eudicotyledons</taxon>
        <taxon>Gunneridae</taxon>
        <taxon>Pentapetalae</taxon>
        <taxon>rosids</taxon>
        <taxon>fabids</taxon>
        <taxon>Rosales</taxon>
        <taxon>Rosaceae</taxon>
        <taxon>Amygdaloideae</taxon>
        <taxon>Amygdaleae</taxon>
        <taxon>Prunus</taxon>
    </lineage>
</organism>
<proteinExistence type="predicted"/>
<comment type="caution">
    <text evidence="1">The sequence shown here is derived from an EMBL/GenBank/DDBJ whole genome shotgun (WGS) entry which is preliminary data.</text>
</comment>
<keyword evidence="2" id="KW-1185">Reference proteome</keyword>
<dbReference type="InterPro" id="IPR001611">
    <property type="entry name" value="Leu-rich_rpt"/>
</dbReference>
<dbReference type="Proteomes" id="UP001054821">
    <property type="component" value="Chromosome 4"/>
</dbReference>
<evidence type="ECO:0000313" key="2">
    <source>
        <dbReference type="Proteomes" id="UP001054821"/>
    </source>
</evidence>
<dbReference type="SUPFAM" id="SSF52058">
    <property type="entry name" value="L domain-like"/>
    <property type="match status" value="1"/>
</dbReference>
<gene>
    <name evidence="1" type="ORF">L3X38_023864</name>
</gene>
<dbReference type="PANTHER" id="PTHR48054:SF14">
    <property type="entry name" value="MDIS1-INTERACTING RECEPTOR LIKE KINASE 2-LIKE"/>
    <property type="match status" value="1"/>
</dbReference>
<dbReference type="InterPro" id="IPR032675">
    <property type="entry name" value="LRR_dom_sf"/>
</dbReference>
<dbReference type="Gene3D" id="3.80.10.10">
    <property type="entry name" value="Ribonuclease Inhibitor"/>
    <property type="match status" value="1"/>
</dbReference>
<sequence length="219" mass="24246">MIANILRNRSNPFIRMIIEMPFNVIDEADNKVKLAKLNESRILILVGAPHHGCRWGLVQQLMLELNHNFRENEINSLDQVKFMYVQDNALKGHVPVTVFNMSSLTMLTLFGNSLNGGGIPDNICQHLPNIQVLNLGTIPDEIGDLQHLQVFSFGVNNLNGPIPSTIFNMSMLTAISLASNQLLSSIGLRLPNLELLYVGMNKLSGSIPNFISNNGSKLT</sequence>
<protein>
    <submittedName>
        <fullName evidence="1">Uncharacterized protein</fullName>
    </submittedName>
</protein>